<dbReference type="PANTHER" id="PTHR32093">
    <property type="entry name" value="LEUCINE-RICH REPEAT EXTENSIN-LIKE PROTEIN 3-RELATED"/>
    <property type="match status" value="1"/>
</dbReference>
<evidence type="ECO:0000256" key="5">
    <source>
        <dbReference type="SAM" id="MobiDB-lite"/>
    </source>
</evidence>
<dbReference type="AlphaFoldDB" id="A0AAN8W469"/>
<accession>A0AAN8W469</accession>
<dbReference type="InterPro" id="IPR051582">
    <property type="entry name" value="LRR_extensin-like_regulator"/>
</dbReference>
<evidence type="ECO:0000313" key="7">
    <source>
        <dbReference type="Proteomes" id="UP001370490"/>
    </source>
</evidence>
<evidence type="ECO:0000313" key="6">
    <source>
        <dbReference type="EMBL" id="KAK6939643.1"/>
    </source>
</evidence>
<sequence length="421" mass="46009">MLNPLHGTSTNTRDIFEITFGGGRGSSACNCSDTPKPTLRPPPPPQVPQVPQASQSSPLLPLKASPSAQNSLVFADKRLALVYPVIQNFKTTITSDPFGVTKSWVGPDICNYTGFYCDQPPDNNTATALASIDFNGYQLAAPTLDGFLEQLPDIALFHANSNNFSGTISPNIAKLKYLYELDISNNKFSGPFPSAVLGMDTLTFLDIRFNSFSGSVPPQIFTQGLYYLFLNDNDFMAQLPDNLGSTHIILLTLANNKFVGSIPYSIAKAMSGITEVLFLNNMLSGCLPYEIGFLKEARVFDVGNNRLTGPLPFSLGCLVVVEQLNIAGNQFYGMVPEIVCQLGNLVNLSLSDNYFIHVGPVCRRLIWRGVLDIRRNCVPDLPYQRSVAECSAFFSHLPICPYGATYSFIPCTPPHYFGALP</sequence>
<protein>
    <recommendedName>
        <fullName evidence="8">Leucine-rich repeat-containing N-terminal plant-type domain-containing protein</fullName>
    </recommendedName>
</protein>
<keyword evidence="2" id="KW-0964">Secreted</keyword>
<comment type="subcellular location">
    <subcellularLocation>
        <location evidence="1">Secreted</location>
    </subcellularLocation>
</comment>
<dbReference type="PANTHER" id="PTHR32093:SF91">
    <property type="entry name" value="LEUCINE-RICH REPEAT-CONTAINING N-TERMINAL PLANT-TYPE DOMAIN-CONTAINING PROTEIN"/>
    <property type="match status" value="1"/>
</dbReference>
<dbReference type="Gene3D" id="3.80.10.10">
    <property type="entry name" value="Ribonuclease Inhibitor"/>
    <property type="match status" value="1"/>
</dbReference>
<dbReference type="GO" id="GO:0005576">
    <property type="term" value="C:extracellular region"/>
    <property type="evidence" value="ECO:0007669"/>
    <property type="project" value="UniProtKB-SubCell"/>
</dbReference>
<evidence type="ECO:0000256" key="4">
    <source>
        <dbReference type="ARBA" id="ARBA00022737"/>
    </source>
</evidence>
<evidence type="ECO:0000256" key="3">
    <source>
        <dbReference type="ARBA" id="ARBA00022729"/>
    </source>
</evidence>
<proteinExistence type="predicted"/>
<dbReference type="SUPFAM" id="SSF52058">
    <property type="entry name" value="L domain-like"/>
    <property type="match status" value="1"/>
</dbReference>
<comment type="caution">
    <text evidence="6">The sequence shown here is derived from an EMBL/GenBank/DDBJ whole genome shotgun (WGS) entry which is preliminary data.</text>
</comment>
<evidence type="ECO:0000256" key="2">
    <source>
        <dbReference type="ARBA" id="ARBA00022525"/>
    </source>
</evidence>
<gene>
    <name evidence="6" type="ORF">RJ641_029174</name>
</gene>
<keyword evidence="7" id="KW-1185">Reference proteome</keyword>
<keyword evidence="3" id="KW-0732">Signal</keyword>
<keyword evidence="4" id="KW-0677">Repeat</keyword>
<evidence type="ECO:0008006" key="8">
    <source>
        <dbReference type="Google" id="ProtNLM"/>
    </source>
</evidence>
<feature type="region of interest" description="Disordered" evidence="5">
    <location>
        <begin position="27"/>
        <end position="63"/>
    </location>
</feature>
<evidence type="ECO:0000256" key="1">
    <source>
        <dbReference type="ARBA" id="ARBA00004613"/>
    </source>
</evidence>
<dbReference type="InterPro" id="IPR001611">
    <property type="entry name" value="Leu-rich_rpt"/>
</dbReference>
<dbReference type="EMBL" id="JBAMMX010000005">
    <property type="protein sequence ID" value="KAK6939643.1"/>
    <property type="molecule type" value="Genomic_DNA"/>
</dbReference>
<feature type="compositionally biased region" description="Low complexity" evidence="5">
    <location>
        <begin position="49"/>
        <end position="63"/>
    </location>
</feature>
<reference evidence="6 7" key="1">
    <citation type="submission" date="2023-12" db="EMBL/GenBank/DDBJ databases">
        <title>A high-quality genome assembly for Dillenia turbinata (Dilleniales).</title>
        <authorList>
            <person name="Chanderbali A."/>
        </authorList>
    </citation>
    <scope>NUCLEOTIDE SEQUENCE [LARGE SCALE GENOMIC DNA]</scope>
    <source>
        <strain evidence="6">LSX21</strain>
        <tissue evidence="6">Leaf</tissue>
    </source>
</reference>
<organism evidence="6 7">
    <name type="scientific">Dillenia turbinata</name>
    <dbReference type="NCBI Taxonomy" id="194707"/>
    <lineage>
        <taxon>Eukaryota</taxon>
        <taxon>Viridiplantae</taxon>
        <taxon>Streptophyta</taxon>
        <taxon>Embryophyta</taxon>
        <taxon>Tracheophyta</taxon>
        <taxon>Spermatophyta</taxon>
        <taxon>Magnoliopsida</taxon>
        <taxon>eudicotyledons</taxon>
        <taxon>Gunneridae</taxon>
        <taxon>Pentapetalae</taxon>
        <taxon>Dilleniales</taxon>
        <taxon>Dilleniaceae</taxon>
        <taxon>Dillenia</taxon>
    </lineage>
</organism>
<feature type="compositionally biased region" description="Pro residues" evidence="5">
    <location>
        <begin position="38"/>
        <end position="48"/>
    </location>
</feature>
<dbReference type="Proteomes" id="UP001370490">
    <property type="component" value="Unassembled WGS sequence"/>
</dbReference>
<dbReference type="Pfam" id="PF00560">
    <property type="entry name" value="LRR_1"/>
    <property type="match status" value="2"/>
</dbReference>
<dbReference type="InterPro" id="IPR032675">
    <property type="entry name" value="LRR_dom_sf"/>
</dbReference>
<name>A0AAN8W469_9MAGN</name>